<dbReference type="Proteomes" id="UP000265775">
    <property type="component" value="Unassembled WGS sequence"/>
</dbReference>
<dbReference type="AlphaFoldDB" id="A0A374RDQ5"/>
<keyword evidence="1" id="KW-0560">Oxidoreductase</keyword>
<evidence type="ECO:0000313" key="5">
    <source>
        <dbReference type="EMBL" id="RDX10870.1"/>
    </source>
</evidence>
<sequence length="315" mass="34978">MTAMSETTTSRTNQSATTATLAGYEIPRLGMGTMALAIEGRPSNRDQAIETIHAALDAGVRYLDTAWSYYLPSAPGTGEPEDMGYGEYLVRDALHSWHGPKDQVLVATKTGWLRTLDGNGNYGWQADARPETMIANAKESARRLGVDTLDLLYSHCNDPQVPYEDQMGALKQLVDEGVAKAVGISRIDNADIETARNILGDRLVAVQNQFSPVHRDPEHTLETCEKLGLAFVCWSPLGGFLDPFNEHLFDRFREVAKIHDCSYQRVTLAWELAQYQYLFTIPSARNPQEIQDSFKASELKLSDSEIGYLNGKDVD</sequence>
<dbReference type="SUPFAM" id="SSF51430">
    <property type="entry name" value="NAD(P)-linked oxidoreductase"/>
    <property type="match status" value="1"/>
</dbReference>
<evidence type="ECO:0000313" key="7">
    <source>
        <dbReference type="Proteomes" id="UP000257074"/>
    </source>
</evidence>
<evidence type="ECO:0000256" key="1">
    <source>
        <dbReference type="ARBA" id="ARBA00023002"/>
    </source>
</evidence>
<dbReference type="CDD" id="cd19088">
    <property type="entry name" value="AKR_AKR13B1"/>
    <property type="match status" value="1"/>
</dbReference>
<comment type="caution">
    <text evidence="5">The sequence shown here is derived from an EMBL/GenBank/DDBJ whole genome shotgun (WGS) entry which is preliminary data.</text>
</comment>
<evidence type="ECO:0000313" key="10">
    <source>
        <dbReference type="Proteomes" id="UP000478746"/>
    </source>
</evidence>
<dbReference type="EMBL" id="QSAR01000002">
    <property type="protein sequence ID" value="RGW65699.1"/>
    <property type="molecule type" value="Genomic_DNA"/>
</dbReference>
<dbReference type="Proteomes" id="UP000257074">
    <property type="component" value="Unassembled WGS sequence"/>
</dbReference>
<reference evidence="5 7" key="1">
    <citation type="journal article" date="2017" name="Anaerobe">
        <title>Quantification, isolation and characterization of Bifidobacterium from the vaginal microbiomes of reproductive aged women.</title>
        <authorList>
            <person name="Freitas A.C."/>
            <person name="Hill J.E."/>
        </authorList>
    </citation>
    <scope>NUCLEOTIDE SEQUENCE [LARGE SCALE GENOMIC DNA]</scope>
    <source>
        <strain evidence="5 7">N6D05</strain>
    </source>
</reference>
<dbReference type="InterPro" id="IPR050791">
    <property type="entry name" value="Aldo-Keto_reductase"/>
</dbReference>
<accession>A0A374RDQ5</accession>
<dbReference type="InterPro" id="IPR036812">
    <property type="entry name" value="NAD(P)_OxRdtase_dom_sf"/>
</dbReference>
<dbReference type="InterPro" id="IPR020471">
    <property type="entry name" value="AKR"/>
</dbReference>
<evidence type="ECO:0000313" key="9">
    <source>
        <dbReference type="Proteomes" id="UP000461165"/>
    </source>
</evidence>
<dbReference type="PANTHER" id="PTHR43625">
    <property type="entry name" value="AFLATOXIN B1 ALDEHYDE REDUCTASE"/>
    <property type="match status" value="1"/>
</dbReference>
<name>A0A374RDQ5_BIFLN</name>
<dbReference type="GO" id="GO:0005737">
    <property type="term" value="C:cytoplasm"/>
    <property type="evidence" value="ECO:0007669"/>
    <property type="project" value="TreeGrafter"/>
</dbReference>
<dbReference type="Proteomes" id="UP000461165">
    <property type="component" value="Unassembled WGS sequence"/>
</dbReference>
<gene>
    <name evidence="5" type="ORF">CE169_01180</name>
    <name evidence="6" type="ORF">DWV59_02640</name>
    <name evidence="4" type="ORF">GBC97_00235</name>
    <name evidence="3" type="ORF">GBK08_00235</name>
</gene>
<evidence type="ECO:0000313" key="6">
    <source>
        <dbReference type="EMBL" id="RGW65699.1"/>
    </source>
</evidence>
<dbReference type="Proteomes" id="UP000478746">
    <property type="component" value="Unassembled WGS sequence"/>
</dbReference>
<reference evidence="9 10" key="3">
    <citation type="journal article" date="2019" name="Nat. Med.">
        <title>A library of human gut bacterial isolates paired with longitudinal multiomics data enables mechanistic microbiome research.</title>
        <authorList>
            <person name="Poyet M."/>
            <person name="Groussin M."/>
            <person name="Gibbons S.M."/>
            <person name="Avila-Pacheco J."/>
            <person name="Jiang X."/>
            <person name="Kearney S.M."/>
            <person name="Perrotta A.R."/>
            <person name="Berdy B."/>
            <person name="Zhao S."/>
            <person name="Lieberman T.D."/>
            <person name="Swanson P.K."/>
            <person name="Smith M."/>
            <person name="Roesemann S."/>
            <person name="Alexander J.E."/>
            <person name="Rich S.A."/>
            <person name="Livny J."/>
            <person name="Vlamakis H."/>
            <person name="Clish C."/>
            <person name="Bullock K."/>
            <person name="Deik A."/>
            <person name="Scott J."/>
            <person name="Pierce K.A."/>
            <person name="Xavier R.J."/>
            <person name="Alm E.J."/>
        </authorList>
    </citation>
    <scope>NUCLEOTIDE SEQUENCE [LARGE SCALE GENOMIC DNA]</scope>
    <source>
        <strain evidence="4 9">BIOML-A166</strain>
        <strain evidence="3 10">BIOML-A320</strain>
    </source>
</reference>
<dbReference type="PANTHER" id="PTHR43625:SF40">
    <property type="entry name" value="ALDO-KETO REDUCTASE YAKC [NADP(+)]"/>
    <property type="match status" value="1"/>
</dbReference>
<evidence type="ECO:0000313" key="8">
    <source>
        <dbReference type="Proteomes" id="UP000265775"/>
    </source>
</evidence>
<organism evidence="5 7">
    <name type="scientific">Bifidobacterium longum</name>
    <dbReference type="NCBI Taxonomy" id="216816"/>
    <lineage>
        <taxon>Bacteria</taxon>
        <taxon>Bacillati</taxon>
        <taxon>Actinomycetota</taxon>
        <taxon>Actinomycetes</taxon>
        <taxon>Bifidobacteriales</taxon>
        <taxon>Bifidobacteriaceae</taxon>
        <taxon>Bifidobacterium</taxon>
    </lineage>
</organism>
<dbReference type="InterPro" id="IPR023210">
    <property type="entry name" value="NADP_OxRdtase_dom"/>
</dbReference>
<evidence type="ECO:0000313" key="3">
    <source>
        <dbReference type="EMBL" id="KAB6839075.1"/>
    </source>
</evidence>
<proteinExistence type="predicted"/>
<dbReference type="PRINTS" id="PR00069">
    <property type="entry name" value="ALDKETRDTASE"/>
</dbReference>
<evidence type="ECO:0000259" key="2">
    <source>
        <dbReference type="Pfam" id="PF00248"/>
    </source>
</evidence>
<dbReference type="OMA" id="YGWMADS"/>
<dbReference type="EMBL" id="NJNR01000004">
    <property type="protein sequence ID" value="RDX10870.1"/>
    <property type="molecule type" value="Genomic_DNA"/>
</dbReference>
<protein>
    <submittedName>
        <fullName evidence="3">Aldo/keto reductase</fullName>
    </submittedName>
    <submittedName>
        <fullName evidence="5">Oxidoreductase</fullName>
    </submittedName>
</protein>
<dbReference type="EMBL" id="WDVF01000001">
    <property type="protein sequence ID" value="KAB7138091.1"/>
    <property type="molecule type" value="Genomic_DNA"/>
</dbReference>
<feature type="domain" description="NADP-dependent oxidoreductase" evidence="2">
    <location>
        <begin position="28"/>
        <end position="311"/>
    </location>
</feature>
<dbReference type="EMBL" id="WEAY01000001">
    <property type="protein sequence ID" value="KAB6839075.1"/>
    <property type="molecule type" value="Genomic_DNA"/>
</dbReference>
<dbReference type="GO" id="GO:0016491">
    <property type="term" value="F:oxidoreductase activity"/>
    <property type="evidence" value="ECO:0007669"/>
    <property type="project" value="UniProtKB-KW"/>
</dbReference>
<dbReference type="Pfam" id="PF00248">
    <property type="entry name" value="Aldo_ket_red"/>
    <property type="match status" value="1"/>
</dbReference>
<reference evidence="6 8" key="2">
    <citation type="submission" date="2018-08" db="EMBL/GenBank/DDBJ databases">
        <title>A genome reference for cultivated species of the human gut microbiota.</title>
        <authorList>
            <person name="Zou Y."/>
            <person name="Xue W."/>
            <person name="Luo G."/>
        </authorList>
    </citation>
    <scope>NUCLEOTIDE SEQUENCE [LARGE SCALE GENOMIC DNA]</scope>
    <source>
        <strain evidence="6 8">AF11-12</strain>
    </source>
</reference>
<evidence type="ECO:0000313" key="4">
    <source>
        <dbReference type="EMBL" id="KAB7138091.1"/>
    </source>
</evidence>
<dbReference type="Gene3D" id="3.20.20.100">
    <property type="entry name" value="NADP-dependent oxidoreductase domain"/>
    <property type="match status" value="1"/>
</dbReference>